<sequence>MGETEVPLKLFEEYIDELREVFTAERYHLLENNCNTFTNKVCQFLTGKSIPDYIIDLPANFLSTPLGQQFRPMLESMYGP</sequence>
<protein>
    <submittedName>
        <fullName evidence="1">14616_t:CDS:1</fullName>
    </submittedName>
</protein>
<evidence type="ECO:0000313" key="2">
    <source>
        <dbReference type="Proteomes" id="UP000789525"/>
    </source>
</evidence>
<name>A0ACA9NK36_9GLOM</name>
<dbReference type="EMBL" id="CAJVPT010022584">
    <property type="protein sequence ID" value="CAG8660784.1"/>
    <property type="molecule type" value="Genomic_DNA"/>
</dbReference>
<comment type="caution">
    <text evidence="1">The sequence shown here is derived from an EMBL/GenBank/DDBJ whole genome shotgun (WGS) entry which is preliminary data.</text>
</comment>
<dbReference type="Proteomes" id="UP000789525">
    <property type="component" value="Unassembled WGS sequence"/>
</dbReference>
<proteinExistence type="predicted"/>
<gene>
    <name evidence="1" type="ORF">ACOLOM_LOCUS8584</name>
</gene>
<organism evidence="1 2">
    <name type="scientific">Acaulospora colombiana</name>
    <dbReference type="NCBI Taxonomy" id="27376"/>
    <lineage>
        <taxon>Eukaryota</taxon>
        <taxon>Fungi</taxon>
        <taxon>Fungi incertae sedis</taxon>
        <taxon>Mucoromycota</taxon>
        <taxon>Glomeromycotina</taxon>
        <taxon>Glomeromycetes</taxon>
        <taxon>Diversisporales</taxon>
        <taxon>Acaulosporaceae</taxon>
        <taxon>Acaulospora</taxon>
    </lineage>
</organism>
<reference evidence="1" key="1">
    <citation type="submission" date="2021-06" db="EMBL/GenBank/DDBJ databases">
        <authorList>
            <person name="Kallberg Y."/>
            <person name="Tangrot J."/>
            <person name="Rosling A."/>
        </authorList>
    </citation>
    <scope>NUCLEOTIDE SEQUENCE</scope>
    <source>
        <strain evidence="1">CL356</strain>
    </source>
</reference>
<evidence type="ECO:0000313" key="1">
    <source>
        <dbReference type="EMBL" id="CAG8660784.1"/>
    </source>
</evidence>
<feature type="non-terminal residue" evidence="1">
    <location>
        <position position="80"/>
    </location>
</feature>
<accession>A0ACA9NK36</accession>
<keyword evidence="2" id="KW-1185">Reference proteome</keyword>